<dbReference type="Proteomes" id="UP000323439">
    <property type="component" value="Unassembled WGS sequence"/>
</dbReference>
<reference evidence="1 2" key="1">
    <citation type="submission" date="2016-10" db="EMBL/GenBank/DDBJ databases">
        <authorList>
            <person name="Varghese N."/>
            <person name="Submissions S."/>
        </authorList>
    </citation>
    <scope>NUCLEOTIDE SEQUENCE [LARGE SCALE GENOMIC DNA]</scope>
    <source>
        <strain evidence="1 2">DSM 16643</strain>
    </source>
</reference>
<dbReference type="RefSeq" id="WP_149731253.1">
    <property type="nucleotide sequence ID" value="NZ_FMXB01000004.1"/>
</dbReference>
<keyword evidence="2" id="KW-1185">Reference proteome</keyword>
<accession>A0A1G5VI79</accession>
<gene>
    <name evidence="1" type="ORF">SAMN02910315_00621</name>
</gene>
<organism evidence="1 2">
    <name type="scientific">Methanobrevibacter millerae</name>
    <dbReference type="NCBI Taxonomy" id="230361"/>
    <lineage>
        <taxon>Archaea</taxon>
        <taxon>Methanobacteriati</taxon>
        <taxon>Methanobacteriota</taxon>
        <taxon>Methanomada group</taxon>
        <taxon>Methanobacteria</taxon>
        <taxon>Methanobacteriales</taxon>
        <taxon>Methanobacteriaceae</taxon>
        <taxon>Methanobrevibacter</taxon>
    </lineage>
</organism>
<proteinExistence type="predicted"/>
<protein>
    <submittedName>
        <fullName evidence="1">Uncharacterized protein</fullName>
    </submittedName>
</protein>
<dbReference type="AlphaFoldDB" id="A0A1G5VI79"/>
<sequence length="178" mass="19360">MDIKKILALTVIVLALFSCMSVASAGLFDFLMGPSQPANQTYQFDGFTLQIPENANVTVNKTVEAGYNQTNYDMNWTTGDNKNVTTVSVSVARGSLIVTTAEEFVYNWVSSGAKSLGNYSDWAVIDINGVPVKIFQDLGLNFTYSGYMLAKHTGSDLIVISGDDLALLKNIADTYKKT</sequence>
<evidence type="ECO:0000313" key="2">
    <source>
        <dbReference type="Proteomes" id="UP000323439"/>
    </source>
</evidence>
<dbReference type="PROSITE" id="PS51257">
    <property type="entry name" value="PROKAR_LIPOPROTEIN"/>
    <property type="match status" value="1"/>
</dbReference>
<dbReference type="EMBL" id="FMXB01000004">
    <property type="protein sequence ID" value="SDA45388.1"/>
    <property type="molecule type" value="Genomic_DNA"/>
</dbReference>
<name>A0A1G5VI79_9EURY</name>
<evidence type="ECO:0000313" key="1">
    <source>
        <dbReference type="EMBL" id="SDA45388.1"/>
    </source>
</evidence>